<comment type="caution">
    <text evidence="1">The sequence shown here is derived from an EMBL/GenBank/DDBJ whole genome shotgun (WGS) entry which is preliminary data.</text>
</comment>
<dbReference type="EMBL" id="JACLAU010000042">
    <property type="protein sequence ID" value="MBC2653282.1"/>
    <property type="molecule type" value="Genomic_DNA"/>
</dbReference>
<dbReference type="RefSeq" id="WP_185684666.1">
    <property type="nucleotide sequence ID" value="NZ_JACLAU010000042.1"/>
</dbReference>
<keyword evidence="2" id="KW-1185">Reference proteome</keyword>
<evidence type="ECO:0000313" key="1">
    <source>
        <dbReference type="EMBL" id="MBC2653282.1"/>
    </source>
</evidence>
<dbReference type="Proteomes" id="UP000520156">
    <property type="component" value="Unassembled WGS sequence"/>
</dbReference>
<reference evidence="1 2" key="1">
    <citation type="submission" date="2020-08" db="EMBL/GenBank/DDBJ databases">
        <title>The genome sequence of Novosphingobium flavum 4Y4.</title>
        <authorList>
            <person name="Liu Y."/>
        </authorList>
    </citation>
    <scope>NUCLEOTIDE SEQUENCE [LARGE SCALE GENOMIC DNA]</scope>
    <source>
        <strain evidence="1 2">4Y4</strain>
    </source>
</reference>
<accession>A0A7X1FA95</accession>
<protein>
    <submittedName>
        <fullName evidence="1">Uncharacterized protein</fullName>
    </submittedName>
</protein>
<gene>
    <name evidence="1" type="ORF">H7F49_16455</name>
</gene>
<proteinExistence type="predicted"/>
<evidence type="ECO:0000313" key="2">
    <source>
        <dbReference type="Proteomes" id="UP000520156"/>
    </source>
</evidence>
<organism evidence="1 2">
    <name type="scientific">Novosphingobium aerophilum</name>
    <dbReference type="NCBI Taxonomy" id="2839843"/>
    <lineage>
        <taxon>Bacteria</taxon>
        <taxon>Pseudomonadati</taxon>
        <taxon>Pseudomonadota</taxon>
        <taxon>Alphaproteobacteria</taxon>
        <taxon>Sphingomonadales</taxon>
        <taxon>Sphingomonadaceae</taxon>
        <taxon>Novosphingobium</taxon>
    </lineage>
</organism>
<name>A0A7X1FA95_9SPHN</name>
<dbReference type="AlphaFoldDB" id="A0A7X1FA95"/>
<sequence>MYLASSEIRNSSTFSLAEMDEIAFNLLRWRRKQAAALSQNPLAYLGCLLGQLSEGPDASTAHLADRLATIVPGLEPDDYVALVSVDQTPAYQH</sequence>